<protein>
    <submittedName>
        <fullName evidence="1">Uncharacterized protein</fullName>
    </submittedName>
</protein>
<accession>A0A8J3VL18</accession>
<gene>
    <name evidence="1" type="ORF">Rhe02_77100</name>
</gene>
<proteinExistence type="predicted"/>
<sequence>MLWIVIGVVVLGLVILLLALRALALRMKALQAEGLRLNAGAAKAQQLAEVAQGLQAHADSLKLRADLAAEQIEQIKRTRAQNSGAR</sequence>
<dbReference type="AlphaFoldDB" id="A0A8J3VL18"/>
<evidence type="ECO:0000313" key="2">
    <source>
        <dbReference type="Proteomes" id="UP000612899"/>
    </source>
</evidence>
<name>A0A8J3VL18_9ACTN</name>
<organism evidence="1 2">
    <name type="scientific">Rhizocola hellebori</name>
    <dbReference type="NCBI Taxonomy" id="1392758"/>
    <lineage>
        <taxon>Bacteria</taxon>
        <taxon>Bacillati</taxon>
        <taxon>Actinomycetota</taxon>
        <taxon>Actinomycetes</taxon>
        <taxon>Micromonosporales</taxon>
        <taxon>Micromonosporaceae</taxon>
        <taxon>Rhizocola</taxon>
    </lineage>
</organism>
<evidence type="ECO:0000313" key="1">
    <source>
        <dbReference type="EMBL" id="GIH09643.1"/>
    </source>
</evidence>
<comment type="caution">
    <text evidence="1">The sequence shown here is derived from an EMBL/GenBank/DDBJ whole genome shotgun (WGS) entry which is preliminary data.</text>
</comment>
<reference evidence="1" key="1">
    <citation type="submission" date="2021-01" db="EMBL/GenBank/DDBJ databases">
        <title>Whole genome shotgun sequence of Rhizocola hellebori NBRC 109834.</title>
        <authorList>
            <person name="Komaki H."/>
            <person name="Tamura T."/>
        </authorList>
    </citation>
    <scope>NUCLEOTIDE SEQUENCE</scope>
    <source>
        <strain evidence="1">NBRC 109834</strain>
    </source>
</reference>
<keyword evidence="2" id="KW-1185">Reference proteome</keyword>
<dbReference type="EMBL" id="BONY01000072">
    <property type="protein sequence ID" value="GIH09643.1"/>
    <property type="molecule type" value="Genomic_DNA"/>
</dbReference>
<dbReference type="Proteomes" id="UP000612899">
    <property type="component" value="Unassembled WGS sequence"/>
</dbReference>